<reference evidence="4" key="1">
    <citation type="journal article" date="2019" name="Int. J. Syst. Evol. Microbiol.">
        <title>The Global Catalogue of Microorganisms (GCM) 10K type strain sequencing project: providing services to taxonomists for standard genome sequencing and annotation.</title>
        <authorList>
            <consortium name="The Broad Institute Genomics Platform"/>
            <consortium name="The Broad Institute Genome Sequencing Center for Infectious Disease"/>
            <person name="Wu L."/>
            <person name="Ma J."/>
        </authorList>
    </citation>
    <scope>NUCLEOTIDE SEQUENCE [LARGE SCALE GENOMIC DNA]</scope>
    <source>
        <strain evidence="4">JCM 17738</strain>
    </source>
</reference>
<evidence type="ECO:0008006" key="5">
    <source>
        <dbReference type="Google" id="ProtNLM"/>
    </source>
</evidence>
<feature type="compositionally biased region" description="Polar residues" evidence="1">
    <location>
        <begin position="68"/>
        <end position="79"/>
    </location>
</feature>
<dbReference type="PROSITE" id="PS51257">
    <property type="entry name" value="PROKAR_LIPOPROTEIN"/>
    <property type="match status" value="1"/>
</dbReference>
<accession>A0ABP8JWV5</accession>
<gene>
    <name evidence="3" type="ORF">GCM10023153_21120</name>
</gene>
<name>A0ABP8JWV5_9MICO</name>
<sequence length="195" mass="20403">MKKTISLVAALAVAATLALTACSSDDKATFDASEGGQQSSQSTEGSEGSTGSASGSAEAVEPAKAQTIEVNETKTSSTERAAVTLTVHKVVINDYYVETEVTLINDGAGEVNAWFPSDFSGPQLFDDQGLKYLFQGQASGKQLVLQGGEGVNAVLVHAGRVGPQARTLTLDFTAINPRNKELWSQMTFDIPVGSK</sequence>
<dbReference type="EMBL" id="BAABFX010000028">
    <property type="protein sequence ID" value="GAA4397333.1"/>
    <property type="molecule type" value="Genomic_DNA"/>
</dbReference>
<keyword evidence="4" id="KW-1185">Reference proteome</keyword>
<proteinExistence type="predicted"/>
<evidence type="ECO:0000256" key="1">
    <source>
        <dbReference type="SAM" id="MobiDB-lite"/>
    </source>
</evidence>
<protein>
    <recommendedName>
        <fullName evidence="5">DUF4352 domain-containing protein</fullName>
    </recommendedName>
</protein>
<dbReference type="RefSeq" id="WP_159902381.1">
    <property type="nucleotide sequence ID" value="NZ_BAABFX010000028.1"/>
</dbReference>
<organism evidence="3 4">
    <name type="scientific">Ornithinibacter aureus</name>
    <dbReference type="NCBI Taxonomy" id="622664"/>
    <lineage>
        <taxon>Bacteria</taxon>
        <taxon>Bacillati</taxon>
        <taxon>Actinomycetota</taxon>
        <taxon>Actinomycetes</taxon>
        <taxon>Micrococcales</taxon>
        <taxon>Intrasporangiaceae</taxon>
        <taxon>Ornithinibacter</taxon>
    </lineage>
</organism>
<feature type="signal peptide" evidence="2">
    <location>
        <begin position="1"/>
        <end position="20"/>
    </location>
</feature>
<comment type="caution">
    <text evidence="3">The sequence shown here is derived from an EMBL/GenBank/DDBJ whole genome shotgun (WGS) entry which is preliminary data.</text>
</comment>
<dbReference type="Proteomes" id="UP001500390">
    <property type="component" value="Unassembled WGS sequence"/>
</dbReference>
<evidence type="ECO:0000313" key="3">
    <source>
        <dbReference type="EMBL" id="GAA4397333.1"/>
    </source>
</evidence>
<feature type="compositionally biased region" description="Low complexity" evidence="1">
    <location>
        <begin position="32"/>
        <end position="59"/>
    </location>
</feature>
<feature type="region of interest" description="Disordered" evidence="1">
    <location>
        <begin position="27"/>
        <end position="79"/>
    </location>
</feature>
<evidence type="ECO:0000256" key="2">
    <source>
        <dbReference type="SAM" id="SignalP"/>
    </source>
</evidence>
<evidence type="ECO:0000313" key="4">
    <source>
        <dbReference type="Proteomes" id="UP001500390"/>
    </source>
</evidence>
<keyword evidence="2" id="KW-0732">Signal</keyword>
<feature type="chain" id="PRO_5045355991" description="DUF4352 domain-containing protein" evidence="2">
    <location>
        <begin position="21"/>
        <end position="195"/>
    </location>
</feature>